<dbReference type="SUPFAM" id="SSF54523">
    <property type="entry name" value="Pili subunits"/>
    <property type="match status" value="1"/>
</dbReference>
<evidence type="ECO:0000256" key="1">
    <source>
        <dbReference type="ARBA" id="ARBA00004167"/>
    </source>
</evidence>
<evidence type="ECO:0000256" key="3">
    <source>
        <dbReference type="ARBA" id="ARBA00022692"/>
    </source>
</evidence>
<dbReference type="PANTHER" id="PTHR30093">
    <property type="entry name" value="GENERAL SECRETION PATHWAY PROTEIN G"/>
    <property type="match status" value="1"/>
</dbReference>
<sequence length="178" mass="19385">MPSQDSIKYHVLSIKGFIHNTKYIIQNIKQGQFPGFTLIELLVVITIIGILAGLILVSFSSAQARARDSSRKSDLDALKKALELAKQDSPGGFSYPSDMQTLDDDPNSPYIKQIPKDPKTGANYIYAATSTTDGPCTLDCAKYTLTACLENKNDSQKDETQNETACPGDPVSYAITSQ</sequence>
<keyword evidence="5 7" id="KW-0472">Membrane</keyword>
<dbReference type="GO" id="GO:0016020">
    <property type="term" value="C:membrane"/>
    <property type="evidence" value="ECO:0007669"/>
    <property type="project" value="UniProtKB-SubCell"/>
</dbReference>
<keyword evidence="2" id="KW-0488">Methylation</keyword>
<evidence type="ECO:0000256" key="6">
    <source>
        <dbReference type="SAM" id="MobiDB-lite"/>
    </source>
</evidence>
<gene>
    <name evidence="8" type="ORF">A3A60_04470</name>
</gene>
<evidence type="ECO:0000256" key="4">
    <source>
        <dbReference type="ARBA" id="ARBA00022989"/>
    </source>
</evidence>
<dbReference type="STRING" id="1797729.A3A60_04470"/>
<evidence type="ECO:0000256" key="7">
    <source>
        <dbReference type="SAM" id="Phobius"/>
    </source>
</evidence>
<name>A0A1F5HXB5_9BACT</name>
<dbReference type="NCBIfam" id="TIGR02532">
    <property type="entry name" value="IV_pilin_GFxxxE"/>
    <property type="match status" value="1"/>
</dbReference>
<dbReference type="AlphaFoldDB" id="A0A1F5HXB5"/>
<reference evidence="8 9" key="1">
    <citation type="journal article" date="2016" name="Nat. Commun.">
        <title>Thousands of microbial genomes shed light on interconnected biogeochemical processes in an aquifer system.</title>
        <authorList>
            <person name="Anantharaman K."/>
            <person name="Brown C.T."/>
            <person name="Hug L.A."/>
            <person name="Sharon I."/>
            <person name="Castelle C.J."/>
            <person name="Probst A.J."/>
            <person name="Thomas B.C."/>
            <person name="Singh A."/>
            <person name="Wilkins M.J."/>
            <person name="Karaoz U."/>
            <person name="Brodie E.L."/>
            <person name="Williams K.H."/>
            <person name="Hubbard S.S."/>
            <person name="Banfield J.F."/>
        </authorList>
    </citation>
    <scope>NUCLEOTIDE SEQUENCE [LARGE SCALE GENOMIC DNA]</scope>
</reference>
<evidence type="ECO:0008006" key="10">
    <source>
        <dbReference type="Google" id="ProtNLM"/>
    </source>
</evidence>
<evidence type="ECO:0000256" key="2">
    <source>
        <dbReference type="ARBA" id="ARBA00022481"/>
    </source>
</evidence>
<organism evidence="8 9">
    <name type="scientific">Candidatus Curtissbacteria bacterium RIFCSPLOWO2_01_FULL_42_26</name>
    <dbReference type="NCBI Taxonomy" id="1797729"/>
    <lineage>
        <taxon>Bacteria</taxon>
        <taxon>Candidatus Curtissiibacteriota</taxon>
    </lineage>
</organism>
<keyword evidence="4 7" id="KW-1133">Transmembrane helix</keyword>
<dbReference type="GO" id="GO:0015627">
    <property type="term" value="C:type II protein secretion system complex"/>
    <property type="evidence" value="ECO:0007669"/>
    <property type="project" value="InterPro"/>
</dbReference>
<dbReference type="InterPro" id="IPR045584">
    <property type="entry name" value="Pilin-like"/>
</dbReference>
<evidence type="ECO:0000313" key="9">
    <source>
        <dbReference type="Proteomes" id="UP000179227"/>
    </source>
</evidence>
<feature type="transmembrane region" description="Helical" evidence="7">
    <location>
        <begin position="41"/>
        <end position="62"/>
    </location>
</feature>
<dbReference type="InterPro" id="IPR012902">
    <property type="entry name" value="N_methyl_site"/>
</dbReference>
<proteinExistence type="predicted"/>
<dbReference type="Proteomes" id="UP000179227">
    <property type="component" value="Unassembled WGS sequence"/>
</dbReference>
<protein>
    <recommendedName>
        <fullName evidence="10">Type II secretion system protein GspG C-terminal domain-containing protein</fullName>
    </recommendedName>
</protein>
<comment type="subcellular location">
    <subcellularLocation>
        <location evidence="1">Membrane</location>
        <topology evidence="1">Single-pass membrane protein</topology>
    </subcellularLocation>
</comment>
<dbReference type="InterPro" id="IPR000983">
    <property type="entry name" value="Bac_GSPG_pilin"/>
</dbReference>
<evidence type="ECO:0000313" key="8">
    <source>
        <dbReference type="EMBL" id="OGE08710.1"/>
    </source>
</evidence>
<dbReference type="Pfam" id="PF07963">
    <property type="entry name" value="N_methyl"/>
    <property type="match status" value="1"/>
</dbReference>
<accession>A0A1F5HXB5</accession>
<dbReference type="Gene3D" id="3.30.700.10">
    <property type="entry name" value="Glycoprotein, Type 4 Pilin"/>
    <property type="match status" value="1"/>
</dbReference>
<dbReference type="GO" id="GO:0015628">
    <property type="term" value="P:protein secretion by the type II secretion system"/>
    <property type="evidence" value="ECO:0007669"/>
    <property type="project" value="InterPro"/>
</dbReference>
<dbReference type="PRINTS" id="PR00813">
    <property type="entry name" value="BCTERIALGSPG"/>
</dbReference>
<evidence type="ECO:0000256" key="5">
    <source>
        <dbReference type="ARBA" id="ARBA00023136"/>
    </source>
</evidence>
<dbReference type="EMBL" id="MFBS01000033">
    <property type="protein sequence ID" value="OGE08710.1"/>
    <property type="molecule type" value="Genomic_DNA"/>
</dbReference>
<feature type="region of interest" description="Disordered" evidence="6">
    <location>
        <begin position="152"/>
        <end position="178"/>
    </location>
</feature>
<comment type="caution">
    <text evidence="8">The sequence shown here is derived from an EMBL/GenBank/DDBJ whole genome shotgun (WGS) entry which is preliminary data.</text>
</comment>
<dbReference type="PANTHER" id="PTHR30093:SF44">
    <property type="entry name" value="TYPE II SECRETION SYSTEM CORE PROTEIN G"/>
    <property type="match status" value="1"/>
</dbReference>
<keyword evidence="3 7" id="KW-0812">Transmembrane</keyword>